<name>A0ACB9X0Y1_CHAAC</name>
<keyword evidence="2" id="KW-1185">Reference proteome</keyword>
<dbReference type="EMBL" id="CM043793">
    <property type="protein sequence ID" value="KAI4819929.1"/>
    <property type="molecule type" value="Genomic_DNA"/>
</dbReference>
<comment type="caution">
    <text evidence="1">The sequence shown here is derived from an EMBL/GenBank/DDBJ whole genome shotgun (WGS) entry which is preliminary data.</text>
</comment>
<organism evidence="1 2">
    <name type="scientific">Chaenocephalus aceratus</name>
    <name type="common">Blackfin icefish</name>
    <name type="synonym">Chaenichthys aceratus</name>
    <dbReference type="NCBI Taxonomy" id="36190"/>
    <lineage>
        <taxon>Eukaryota</taxon>
        <taxon>Metazoa</taxon>
        <taxon>Chordata</taxon>
        <taxon>Craniata</taxon>
        <taxon>Vertebrata</taxon>
        <taxon>Euteleostomi</taxon>
        <taxon>Actinopterygii</taxon>
        <taxon>Neopterygii</taxon>
        <taxon>Teleostei</taxon>
        <taxon>Neoteleostei</taxon>
        <taxon>Acanthomorphata</taxon>
        <taxon>Eupercaria</taxon>
        <taxon>Perciformes</taxon>
        <taxon>Notothenioidei</taxon>
        <taxon>Channichthyidae</taxon>
        <taxon>Chaenocephalus</taxon>
    </lineage>
</organism>
<evidence type="ECO:0000313" key="2">
    <source>
        <dbReference type="Proteomes" id="UP001057452"/>
    </source>
</evidence>
<accession>A0ACB9X0Y1</accession>
<evidence type="ECO:0000313" key="1">
    <source>
        <dbReference type="EMBL" id="KAI4819929.1"/>
    </source>
</evidence>
<reference evidence="1" key="1">
    <citation type="submission" date="2022-05" db="EMBL/GenBank/DDBJ databases">
        <title>Chromosome-level genome of Chaenocephalus aceratus.</title>
        <authorList>
            <person name="Park H."/>
        </authorList>
    </citation>
    <scope>NUCLEOTIDE SEQUENCE</scope>
    <source>
        <strain evidence="1">KU_202001</strain>
    </source>
</reference>
<dbReference type="Proteomes" id="UP001057452">
    <property type="component" value="Chromosome 9"/>
</dbReference>
<proteinExistence type="predicted"/>
<sequence length="352" mass="40606">MADRISSEERQNMLLRKQVKHMEEELKSMMEGDTKDIAEHVERCIAAGEKELEEKAQRAQRQQVGAEENLEVLKLKHQQELQEMHEQVQELSTEVLGADIAKHEDLEVLEKQLVQEVSEIVSESDSLKKQGTEQEAAISNLKVEVMEEKERREVEAWRRVDSDVEAEVANIVQKERAEHSKLRDKVNAILNRCIPVWKENFETRKQVDHLCRETDIMRKSNDVVNQKNLNDRKKEVEPLMKMCQSLKVELKQFSTTSESFLAEEKLLRCNQTSNQQETEDPEQLRAKILGASRRRRRLEGVSQEAIIVLRQIMKGKSSTAQYESLLEILQRSAPSNEGSTPEQTRAGETPGL</sequence>
<gene>
    <name evidence="1" type="ORF">KUCAC02_027930</name>
</gene>
<protein>
    <submittedName>
        <fullName evidence="1">Uncharacterized protein</fullName>
    </submittedName>
</protein>